<name>A0AAI8VJC4_9PEZI</name>
<dbReference type="EMBL" id="CAUWAG010000007">
    <property type="protein sequence ID" value="CAJ2505500.1"/>
    <property type="molecule type" value="Genomic_DNA"/>
</dbReference>
<dbReference type="InterPro" id="IPR002575">
    <property type="entry name" value="Aminoglycoside_PTrfase"/>
</dbReference>
<dbReference type="Proteomes" id="UP001295740">
    <property type="component" value="Unassembled WGS sequence"/>
</dbReference>
<feature type="domain" description="Aminoglycoside phosphotransferase" evidence="1">
    <location>
        <begin position="9"/>
        <end position="43"/>
    </location>
</feature>
<gene>
    <name evidence="2" type="ORF">KHLLAP_LOCUS5968</name>
</gene>
<dbReference type="Pfam" id="PF01636">
    <property type="entry name" value="APH"/>
    <property type="match status" value="1"/>
</dbReference>
<protein>
    <submittedName>
        <fullName evidence="2">Uu.00g128940.m01.CDS01</fullName>
    </submittedName>
</protein>
<accession>A0AAI8VJC4</accession>
<comment type="caution">
    <text evidence="2">The sequence shown here is derived from an EMBL/GenBank/DDBJ whole genome shotgun (WGS) entry which is preliminary data.</text>
</comment>
<evidence type="ECO:0000313" key="3">
    <source>
        <dbReference type="Proteomes" id="UP001295740"/>
    </source>
</evidence>
<evidence type="ECO:0000259" key="1">
    <source>
        <dbReference type="Pfam" id="PF01636"/>
    </source>
</evidence>
<dbReference type="SUPFAM" id="SSF56112">
    <property type="entry name" value="Protein kinase-like (PK-like)"/>
    <property type="match status" value="1"/>
</dbReference>
<sequence length="75" mass="8537">MASRLSHMNHGPFPLCHADFLHNNIIVDESFKVLGIIDWEGACTFSLELVAFPSFLNIMPVPFDSPENYDKDNNR</sequence>
<dbReference type="InterPro" id="IPR011009">
    <property type="entry name" value="Kinase-like_dom_sf"/>
</dbReference>
<dbReference type="AlphaFoldDB" id="A0AAI8VJC4"/>
<reference evidence="2" key="1">
    <citation type="submission" date="2023-10" db="EMBL/GenBank/DDBJ databases">
        <authorList>
            <person name="Hackl T."/>
        </authorList>
    </citation>
    <scope>NUCLEOTIDE SEQUENCE</scope>
</reference>
<evidence type="ECO:0000313" key="2">
    <source>
        <dbReference type="EMBL" id="CAJ2505500.1"/>
    </source>
</evidence>
<organism evidence="2 3">
    <name type="scientific">Anthostomella pinea</name>
    <dbReference type="NCBI Taxonomy" id="933095"/>
    <lineage>
        <taxon>Eukaryota</taxon>
        <taxon>Fungi</taxon>
        <taxon>Dikarya</taxon>
        <taxon>Ascomycota</taxon>
        <taxon>Pezizomycotina</taxon>
        <taxon>Sordariomycetes</taxon>
        <taxon>Xylariomycetidae</taxon>
        <taxon>Xylariales</taxon>
        <taxon>Xylariaceae</taxon>
        <taxon>Anthostomella</taxon>
    </lineage>
</organism>
<dbReference type="Gene3D" id="3.90.1200.10">
    <property type="match status" value="1"/>
</dbReference>
<keyword evidence="3" id="KW-1185">Reference proteome</keyword>
<proteinExistence type="predicted"/>